<reference evidence="3 4" key="1">
    <citation type="submission" date="2014-06" db="EMBL/GenBank/DDBJ databases">
        <authorList>
            <person name="Swart Estienne"/>
        </authorList>
    </citation>
    <scope>NUCLEOTIDE SEQUENCE [LARGE SCALE GENOMIC DNA]</scope>
    <source>
        <strain evidence="3 4">130c</strain>
    </source>
</reference>
<dbReference type="GO" id="GO:0003924">
    <property type="term" value="F:GTPase activity"/>
    <property type="evidence" value="ECO:0007669"/>
    <property type="project" value="InterPro"/>
</dbReference>
<dbReference type="Proteomes" id="UP000039865">
    <property type="component" value="Unassembled WGS sequence"/>
</dbReference>
<keyword evidence="4" id="KW-1185">Reference proteome</keyword>
<dbReference type="PROSITE" id="PS51419">
    <property type="entry name" value="RAB"/>
    <property type="match status" value="1"/>
</dbReference>
<evidence type="ECO:0000313" key="4">
    <source>
        <dbReference type="Proteomes" id="UP000039865"/>
    </source>
</evidence>
<keyword evidence="2" id="KW-0342">GTP-binding</keyword>
<dbReference type="InterPro" id="IPR050227">
    <property type="entry name" value="Rab"/>
</dbReference>
<dbReference type="InterPro" id="IPR027417">
    <property type="entry name" value="P-loop_NTPase"/>
</dbReference>
<dbReference type="CDD" id="cd00154">
    <property type="entry name" value="Rab"/>
    <property type="match status" value="1"/>
</dbReference>
<protein>
    <submittedName>
        <fullName evidence="3">Ras-related protein rab11</fullName>
    </submittedName>
</protein>
<name>A0A078A1C0_STYLE</name>
<proteinExistence type="predicted"/>
<dbReference type="PRINTS" id="PR00449">
    <property type="entry name" value="RASTRNSFRMNG"/>
</dbReference>
<dbReference type="Pfam" id="PF00071">
    <property type="entry name" value="Ras"/>
    <property type="match status" value="1"/>
</dbReference>
<dbReference type="GO" id="GO:0005525">
    <property type="term" value="F:GTP binding"/>
    <property type="evidence" value="ECO:0007669"/>
    <property type="project" value="UniProtKB-KW"/>
</dbReference>
<dbReference type="Gene3D" id="3.40.50.300">
    <property type="entry name" value="P-loop containing nucleotide triphosphate hydrolases"/>
    <property type="match status" value="1"/>
</dbReference>
<dbReference type="InterPro" id="IPR001806">
    <property type="entry name" value="Small_GTPase"/>
</dbReference>
<gene>
    <name evidence="3" type="primary">Contig8478.g9048</name>
    <name evidence="3" type="ORF">STYLEM_4634</name>
</gene>
<dbReference type="InParanoid" id="A0A078A1C0"/>
<dbReference type="SUPFAM" id="SSF52540">
    <property type="entry name" value="P-loop containing nucleoside triphosphate hydrolases"/>
    <property type="match status" value="1"/>
</dbReference>
<dbReference type="PROSITE" id="PS51421">
    <property type="entry name" value="RAS"/>
    <property type="match status" value="1"/>
</dbReference>
<dbReference type="OrthoDB" id="245989at2759"/>
<dbReference type="SMART" id="SM00174">
    <property type="entry name" value="RHO"/>
    <property type="match status" value="1"/>
</dbReference>
<dbReference type="PANTHER" id="PTHR47977">
    <property type="entry name" value="RAS-RELATED PROTEIN RAB"/>
    <property type="match status" value="1"/>
</dbReference>
<keyword evidence="1" id="KW-0547">Nucleotide-binding</keyword>
<sequence length="161" mass="18041">MLLGDSEVGKTSIFDTAGQDRFNSLRGAQGFVCIFDFTKKQSFDNVFKWINQIRETASVPNPTILVLGNKRDLDLKEVTDKDIEQIMEKCKDVIYFETSARNGYQVDESFRSMTVKLVERGKQNQVSGFKIQADSRRTQEILDSQANNSGCCSANGGCCQS</sequence>
<dbReference type="SMART" id="SM00175">
    <property type="entry name" value="RAB"/>
    <property type="match status" value="1"/>
</dbReference>
<dbReference type="AlphaFoldDB" id="A0A078A1C0"/>
<accession>A0A078A1C0</accession>
<evidence type="ECO:0000256" key="1">
    <source>
        <dbReference type="ARBA" id="ARBA00022741"/>
    </source>
</evidence>
<dbReference type="SMART" id="SM00173">
    <property type="entry name" value="RAS"/>
    <property type="match status" value="1"/>
</dbReference>
<evidence type="ECO:0000313" key="3">
    <source>
        <dbReference type="EMBL" id="CDW75642.1"/>
    </source>
</evidence>
<evidence type="ECO:0000256" key="2">
    <source>
        <dbReference type="ARBA" id="ARBA00023134"/>
    </source>
</evidence>
<organism evidence="3 4">
    <name type="scientific">Stylonychia lemnae</name>
    <name type="common">Ciliate</name>
    <dbReference type="NCBI Taxonomy" id="5949"/>
    <lineage>
        <taxon>Eukaryota</taxon>
        <taxon>Sar</taxon>
        <taxon>Alveolata</taxon>
        <taxon>Ciliophora</taxon>
        <taxon>Intramacronucleata</taxon>
        <taxon>Spirotrichea</taxon>
        <taxon>Stichotrichia</taxon>
        <taxon>Sporadotrichida</taxon>
        <taxon>Oxytrichidae</taxon>
        <taxon>Stylonychinae</taxon>
        <taxon>Stylonychia</taxon>
    </lineage>
</organism>
<dbReference type="EMBL" id="CCKQ01004482">
    <property type="protein sequence ID" value="CDW75642.1"/>
    <property type="molecule type" value="Genomic_DNA"/>
</dbReference>